<keyword evidence="4" id="KW-1185">Reference proteome</keyword>
<gene>
    <name evidence="3" type="primary">Hypp7741</name>
    <name evidence="3" type="ORF">BLAG_LOCUS8541</name>
</gene>
<keyword evidence="1" id="KW-0175">Coiled coil</keyword>
<evidence type="ECO:0000256" key="2">
    <source>
        <dbReference type="SAM" id="MobiDB-lite"/>
    </source>
</evidence>
<dbReference type="Proteomes" id="UP000838412">
    <property type="component" value="Chromosome 15"/>
</dbReference>
<evidence type="ECO:0000313" key="3">
    <source>
        <dbReference type="EMBL" id="CAH1246552.1"/>
    </source>
</evidence>
<accession>A0A8J9Z2N2</accession>
<dbReference type="AlphaFoldDB" id="A0A8J9Z2N2"/>
<reference evidence="3" key="1">
    <citation type="submission" date="2022-01" db="EMBL/GenBank/DDBJ databases">
        <authorList>
            <person name="Braso-Vives M."/>
        </authorList>
    </citation>
    <scope>NUCLEOTIDE SEQUENCE</scope>
</reference>
<sequence length="229" mass="25401">MGSTASSAAMAATKISVKPARTTRSASCDNNRQARKIRKPDQILEENVRLRKKILKLEEELTANKLNDENVCLRRSNEELANEVKQLKGLLMVVDGSPTLCVRSTFSVNSAMSAQSDPSDDRLVGGRRSWAHQFSTDDSTQDLPNSSRSSPGQRLLSESRANKLSKLRSLPIQDGHGLFPMNDIEAYGKGLALTRTDDHREKTLENIRSYRAEKKSKKSGDEQGEENGQ</sequence>
<evidence type="ECO:0000256" key="1">
    <source>
        <dbReference type="SAM" id="Coils"/>
    </source>
</evidence>
<feature type="compositionally biased region" description="Polar residues" evidence="2">
    <location>
        <begin position="22"/>
        <end position="31"/>
    </location>
</feature>
<feature type="region of interest" description="Disordered" evidence="2">
    <location>
        <begin position="197"/>
        <end position="229"/>
    </location>
</feature>
<proteinExistence type="predicted"/>
<protein>
    <submittedName>
        <fullName evidence="3">Hypp7741 protein</fullName>
    </submittedName>
</protein>
<feature type="compositionally biased region" description="Polar residues" evidence="2">
    <location>
        <begin position="133"/>
        <end position="152"/>
    </location>
</feature>
<dbReference type="EMBL" id="OV696700">
    <property type="protein sequence ID" value="CAH1246552.1"/>
    <property type="molecule type" value="Genomic_DNA"/>
</dbReference>
<evidence type="ECO:0000313" key="4">
    <source>
        <dbReference type="Proteomes" id="UP000838412"/>
    </source>
</evidence>
<feature type="region of interest" description="Disordered" evidence="2">
    <location>
        <begin position="133"/>
        <end position="157"/>
    </location>
</feature>
<feature type="coiled-coil region" evidence="1">
    <location>
        <begin position="47"/>
        <end position="90"/>
    </location>
</feature>
<organism evidence="3 4">
    <name type="scientific">Branchiostoma lanceolatum</name>
    <name type="common">Common lancelet</name>
    <name type="synonym">Amphioxus lanceolatum</name>
    <dbReference type="NCBI Taxonomy" id="7740"/>
    <lineage>
        <taxon>Eukaryota</taxon>
        <taxon>Metazoa</taxon>
        <taxon>Chordata</taxon>
        <taxon>Cephalochordata</taxon>
        <taxon>Leptocardii</taxon>
        <taxon>Amphioxiformes</taxon>
        <taxon>Branchiostomatidae</taxon>
        <taxon>Branchiostoma</taxon>
    </lineage>
</organism>
<feature type="compositionally biased region" description="Low complexity" evidence="2">
    <location>
        <begin position="1"/>
        <end position="13"/>
    </location>
</feature>
<feature type="compositionally biased region" description="Basic and acidic residues" evidence="2">
    <location>
        <begin position="197"/>
        <end position="221"/>
    </location>
</feature>
<feature type="region of interest" description="Disordered" evidence="2">
    <location>
        <begin position="1"/>
        <end position="34"/>
    </location>
</feature>
<name>A0A8J9Z2N2_BRALA</name>
<dbReference type="OrthoDB" id="10044372at2759"/>